<dbReference type="GO" id="GO:0005886">
    <property type="term" value="C:plasma membrane"/>
    <property type="evidence" value="ECO:0007669"/>
    <property type="project" value="UniProtKB-SubCell"/>
</dbReference>
<evidence type="ECO:0000313" key="10">
    <source>
        <dbReference type="Proteomes" id="UP000266313"/>
    </source>
</evidence>
<feature type="coiled-coil region" evidence="6">
    <location>
        <begin position="171"/>
        <end position="198"/>
    </location>
</feature>
<dbReference type="PANTHER" id="PTHR33885">
    <property type="entry name" value="PHAGE SHOCK PROTEIN C"/>
    <property type="match status" value="1"/>
</dbReference>
<comment type="subcellular location">
    <subcellularLocation>
        <location evidence="1">Cell membrane</location>
        <topology evidence="1">Single-pass membrane protein</topology>
    </subcellularLocation>
</comment>
<evidence type="ECO:0000256" key="5">
    <source>
        <dbReference type="ARBA" id="ARBA00023136"/>
    </source>
</evidence>
<evidence type="ECO:0000259" key="8">
    <source>
        <dbReference type="Pfam" id="PF04024"/>
    </source>
</evidence>
<dbReference type="InterPro" id="IPR007168">
    <property type="entry name" value="Phageshock_PspC_N"/>
</dbReference>
<proteinExistence type="predicted"/>
<dbReference type="Pfam" id="PF04024">
    <property type="entry name" value="PspC"/>
    <property type="match status" value="1"/>
</dbReference>
<dbReference type="EMBL" id="AP017928">
    <property type="protein sequence ID" value="BBA32106.1"/>
    <property type="molecule type" value="Genomic_DNA"/>
</dbReference>
<keyword evidence="5 7" id="KW-0472">Membrane</keyword>
<feature type="domain" description="Phage shock protein PspC N-terminal" evidence="8">
    <location>
        <begin position="24"/>
        <end position="80"/>
    </location>
</feature>
<organism evidence="9 10">
    <name type="scientific">Methylocaldum marinum</name>
    <dbReference type="NCBI Taxonomy" id="1432792"/>
    <lineage>
        <taxon>Bacteria</taxon>
        <taxon>Pseudomonadati</taxon>
        <taxon>Pseudomonadota</taxon>
        <taxon>Gammaproteobacteria</taxon>
        <taxon>Methylococcales</taxon>
        <taxon>Methylococcaceae</taxon>
        <taxon>Methylocaldum</taxon>
    </lineage>
</organism>
<evidence type="ECO:0000256" key="4">
    <source>
        <dbReference type="ARBA" id="ARBA00022989"/>
    </source>
</evidence>
<dbReference type="AlphaFoldDB" id="A0A286P384"/>
<evidence type="ECO:0000256" key="1">
    <source>
        <dbReference type="ARBA" id="ARBA00004162"/>
    </source>
</evidence>
<keyword evidence="10" id="KW-1185">Reference proteome</keyword>
<sequence>MQNIGYPDTVNPFQTSRKMSSRPKLQRNLQRRRLGGVCAGIADYLGVDVALVRFLFILSVFFSFSLTMWVYLALWALLPAGTETPIPDVSWRLYRELRRIEKLVRKVHRRLPAPVADEVQETFDVIKFVAPYFERIGVSARMVDSLRELALLRFPSILKQMLAFPGNLPPFKRARLELTELRDEFQRASNELIDQEIHRTVGDTELTSPQVRLWKERLAPLREILRERTDENTLRTLEQIEEKLAFLMERTESGGDPFDLTPFEVRKIAFDYLPDTVNQYVSLPPSLARSQQLSGGKTAEESLNDQLNLLDRALHDLAKSLFEKDAQGLLVHGRFLREKFAEQSFRLPN</sequence>
<evidence type="ECO:0000256" key="6">
    <source>
        <dbReference type="SAM" id="Coils"/>
    </source>
</evidence>
<keyword evidence="6" id="KW-0175">Coiled coil</keyword>
<gene>
    <name evidence="9" type="ORF">sS8_0138</name>
</gene>
<evidence type="ECO:0000256" key="2">
    <source>
        <dbReference type="ARBA" id="ARBA00022475"/>
    </source>
</evidence>
<keyword evidence="3 7" id="KW-0812">Transmembrane</keyword>
<dbReference type="Proteomes" id="UP000266313">
    <property type="component" value="Chromosome"/>
</dbReference>
<feature type="transmembrane region" description="Helical" evidence="7">
    <location>
        <begin position="54"/>
        <end position="78"/>
    </location>
</feature>
<dbReference type="PANTHER" id="PTHR33885:SF3">
    <property type="entry name" value="PHAGE SHOCK PROTEIN C"/>
    <property type="match status" value="1"/>
</dbReference>
<protein>
    <recommendedName>
        <fullName evidence="8">Phage shock protein PspC N-terminal domain-containing protein</fullName>
    </recommendedName>
</protein>
<keyword evidence="4 7" id="KW-1133">Transmembrane helix</keyword>
<name>A0A286P384_9GAMM</name>
<evidence type="ECO:0000256" key="3">
    <source>
        <dbReference type="ARBA" id="ARBA00022692"/>
    </source>
</evidence>
<evidence type="ECO:0000256" key="7">
    <source>
        <dbReference type="SAM" id="Phobius"/>
    </source>
</evidence>
<dbReference type="InterPro" id="IPR052027">
    <property type="entry name" value="PspC"/>
</dbReference>
<reference evidence="9 10" key="1">
    <citation type="submission" date="2016-12" db="EMBL/GenBank/DDBJ databases">
        <title>Genome sequencing of Methylocaldum marinum.</title>
        <authorList>
            <person name="Takeuchi M."/>
            <person name="Kamagata Y."/>
            <person name="Hiraoka S."/>
            <person name="Oshima K."/>
            <person name="Hattori M."/>
            <person name="Iwasaki W."/>
        </authorList>
    </citation>
    <scope>NUCLEOTIDE SEQUENCE [LARGE SCALE GENOMIC DNA]</scope>
    <source>
        <strain evidence="9 10">S8</strain>
    </source>
</reference>
<evidence type="ECO:0000313" key="9">
    <source>
        <dbReference type="EMBL" id="BBA32106.1"/>
    </source>
</evidence>
<accession>A0A286P384</accession>
<keyword evidence="2" id="KW-1003">Cell membrane</keyword>
<dbReference type="KEGG" id="mmai:sS8_0138"/>